<proteinExistence type="predicted"/>
<sequence>MRVILWLLLVLLPGLAWARALYPAEEPPPGFPAQQYIDSRGCVFVHAETGGWQARLARDGSPICGYPPTLSARGLDGAPRLRALDPNAGRSRAELVAEALTRQVIPNLQPGELAGDPRPLEPLPDRGPEPASSVPVDALRAALVAAPGVRQSMAGALRPNLRLCELLGYDGKPGEAQLDDPTRGYCTGLSEVELSRLSLTRPIGSGAQMASAASSPKSDASPPQVARVGHGPKVSGARPTARSPLPAAKTPVRPSGIQATPPPMSPKVGLIPAGARYVQVGTFARPENAERAIRRVAGMGYPVLRGRDQMGRREVEYLIAGPFPDREGIVRALDRIRKAGFRDAFPR</sequence>
<organism evidence="3 4">
    <name type="scientific">Paracoccus kondratievae</name>
    <dbReference type="NCBI Taxonomy" id="135740"/>
    <lineage>
        <taxon>Bacteria</taxon>
        <taxon>Pseudomonadati</taxon>
        <taxon>Pseudomonadota</taxon>
        <taxon>Alphaproteobacteria</taxon>
        <taxon>Rhodobacterales</taxon>
        <taxon>Paracoccaceae</taxon>
        <taxon>Paracoccus</taxon>
    </lineage>
</organism>
<evidence type="ECO:0000259" key="2">
    <source>
        <dbReference type="PROSITE" id="PS51724"/>
    </source>
</evidence>
<evidence type="ECO:0000313" key="4">
    <source>
        <dbReference type="Proteomes" id="UP001143349"/>
    </source>
</evidence>
<name>A0AAD3P319_9RHOB</name>
<protein>
    <submittedName>
        <fullName evidence="3">Sporulation protein</fullName>
    </submittedName>
</protein>
<dbReference type="Gene3D" id="3.30.70.1070">
    <property type="entry name" value="Sporulation related repeat"/>
    <property type="match status" value="1"/>
</dbReference>
<dbReference type="EMBL" id="BSFH01000095">
    <property type="protein sequence ID" value="GLK65778.1"/>
    <property type="molecule type" value="Genomic_DNA"/>
</dbReference>
<feature type="compositionally biased region" description="Low complexity" evidence="1">
    <location>
        <begin position="205"/>
        <end position="223"/>
    </location>
</feature>
<feature type="domain" description="SPOR" evidence="2">
    <location>
        <begin position="270"/>
        <end position="347"/>
    </location>
</feature>
<dbReference type="AlphaFoldDB" id="A0AAD3P319"/>
<dbReference type="Proteomes" id="UP001143349">
    <property type="component" value="Unassembled WGS sequence"/>
</dbReference>
<reference evidence="3" key="2">
    <citation type="submission" date="2023-01" db="EMBL/GenBank/DDBJ databases">
        <authorList>
            <person name="Sun Q."/>
            <person name="Evtushenko L."/>
        </authorList>
    </citation>
    <scope>NUCLEOTIDE SEQUENCE</scope>
    <source>
        <strain evidence="3">VKM B-2222</strain>
    </source>
</reference>
<evidence type="ECO:0000256" key="1">
    <source>
        <dbReference type="SAM" id="MobiDB-lite"/>
    </source>
</evidence>
<keyword evidence="4" id="KW-1185">Reference proteome</keyword>
<feature type="region of interest" description="Disordered" evidence="1">
    <location>
        <begin position="205"/>
        <end position="264"/>
    </location>
</feature>
<dbReference type="InterPro" id="IPR007730">
    <property type="entry name" value="SPOR-like_dom"/>
</dbReference>
<gene>
    <name evidence="3" type="ORF">GCM10017635_32550</name>
</gene>
<dbReference type="Pfam" id="PF05036">
    <property type="entry name" value="SPOR"/>
    <property type="match status" value="1"/>
</dbReference>
<reference evidence="3" key="1">
    <citation type="journal article" date="2014" name="Int. J. Syst. Evol. Microbiol.">
        <title>Complete genome sequence of Corynebacterium casei LMG S-19264T (=DSM 44701T), isolated from a smear-ripened cheese.</title>
        <authorList>
            <consortium name="US DOE Joint Genome Institute (JGI-PGF)"/>
            <person name="Walter F."/>
            <person name="Albersmeier A."/>
            <person name="Kalinowski J."/>
            <person name="Ruckert C."/>
        </authorList>
    </citation>
    <scope>NUCLEOTIDE SEQUENCE</scope>
    <source>
        <strain evidence="3">VKM B-2222</strain>
    </source>
</reference>
<dbReference type="RefSeq" id="WP_271180220.1">
    <property type="nucleotide sequence ID" value="NZ_BSFH01000095.1"/>
</dbReference>
<dbReference type="SUPFAM" id="SSF110997">
    <property type="entry name" value="Sporulation related repeat"/>
    <property type="match status" value="1"/>
</dbReference>
<dbReference type="InterPro" id="IPR036680">
    <property type="entry name" value="SPOR-like_sf"/>
</dbReference>
<comment type="caution">
    <text evidence="3">The sequence shown here is derived from an EMBL/GenBank/DDBJ whole genome shotgun (WGS) entry which is preliminary data.</text>
</comment>
<evidence type="ECO:0000313" key="3">
    <source>
        <dbReference type="EMBL" id="GLK65778.1"/>
    </source>
</evidence>
<accession>A0AAD3P319</accession>
<feature type="region of interest" description="Disordered" evidence="1">
    <location>
        <begin position="108"/>
        <end position="132"/>
    </location>
</feature>
<dbReference type="GO" id="GO:0042834">
    <property type="term" value="F:peptidoglycan binding"/>
    <property type="evidence" value="ECO:0007669"/>
    <property type="project" value="InterPro"/>
</dbReference>
<dbReference type="PROSITE" id="PS51724">
    <property type="entry name" value="SPOR"/>
    <property type="match status" value="1"/>
</dbReference>